<dbReference type="EMBL" id="BAAARI010000003">
    <property type="protein sequence ID" value="GAA2570533.1"/>
    <property type="molecule type" value="Genomic_DNA"/>
</dbReference>
<gene>
    <name evidence="1" type="ORF">GCM10009862_06660</name>
</gene>
<name>A0ABN3PBL4_9MICO</name>
<dbReference type="Proteomes" id="UP001500274">
    <property type="component" value="Unassembled WGS sequence"/>
</dbReference>
<reference evidence="1 2" key="1">
    <citation type="journal article" date="2019" name="Int. J. Syst. Evol. Microbiol.">
        <title>The Global Catalogue of Microorganisms (GCM) 10K type strain sequencing project: providing services to taxonomists for standard genome sequencing and annotation.</title>
        <authorList>
            <consortium name="The Broad Institute Genomics Platform"/>
            <consortium name="The Broad Institute Genome Sequencing Center for Infectious Disease"/>
            <person name="Wu L."/>
            <person name="Ma J."/>
        </authorList>
    </citation>
    <scope>NUCLEOTIDE SEQUENCE [LARGE SCALE GENOMIC DNA]</scope>
    <source>
        <strain evidence="1 2">JCM 16365</strain>
    </source>
</reference>
<sequence length="397" mass="42865">MSLTALHADTAAEQAFWRSQIPTTDLDGLAEMEGVYTAWLRDEARYVVYSMSRWDREAKVWRTDARLEREAAALAQEVWTFTLAVARNDAKTLAEFALNAARAAAFWVGGEDATAASKAVRAAVKAALRGRDAHREDIEAEVTEKAAHYISAGVTKGTEAPLSGRVEEHMPLLDIFGLVGALEYFHALRPALAAADRHEITLSSANLARDTRRALDDATYMLSGASVKEKDAARSLAAHRSRLAGMSDEERVVAEAERVVAVATLSGDYRRAAEDAEWMLADRLSASADALLEAGLDFAADEDEDDDEAEAPQYAVAEGTWDAVAVEFGVQTGKELQAVIAERIAMDAKASGAKDVESGFITALTGDSKSAYSQRLRRAAKKLDMDKVRGVLAAALV</sequence>
<keyword evidence="2" id="KW-1185">Reference proteome</keyword>
<organism evidence="1 2">
    <name type="scientific">Microbacterium binotii</name>
    <dbReference type="NCBI Taxonomy" id="462710"/>
    <lineage>
        <taxon>Bacteria</taxon>
        <taxon>Bacillati</taxon>
        <taxon>Actinomycetota</taxon>
        <taxon>Actinomycetes</taxon>
        <taxon>Micrococcales</taxon>
        <taxon>Microbacteriaceae</taxon>
        <taxon>Microbacterium</taxon>
    </lineage>
</organism>
<protein>
    <submittedName>
        <fullName evidence="1">Uncharacterized protein</fullName>
    </submittedName>
</protein>
<accession>A0ABN3PBL4</accession>
<evidence type="ECO:0000313" key="2">
    <source>
        <dbReference type="Proteomes" id="UP001500274"/>
    </source>
</evidence>
<dbReference type="RefSeq" id="WP_344226874.1">
    <property type="nucleotide sequence ID" value="NZ_BAAARI010000003.1"/>
</dbReference>
<proteinExistence type="predicted"/>
<comment type="caution">
    <text evidence="1">The sequence shown here is derived from an EMBL/GenBank/DDBJ whole genome shotgun (WGS) entry which is preliminary data.</text>
</comment>
<evidence type="ECO:0000313" key="1">
    <source>
        <dbReference type="EMBL" id="GAA2570533.1"/>
    </source>
</evidence>